<dbReference type="AlphaFoldDB" id="A0A5E4LL19"/>
<dbReference type="InterPro" id="IPR002773">
    <property type="entry name" value="Deoxyhypusine_synthase"/>
</dbReference>
<dbReference type="EC" id="2.5.1.46" evidence="3"/>
<dbReference type="InterPro" id="IPR036982">
    <property type="entry name" value="Deoxyhypusine_synthase_sf"/>
</dbReference>
<dbReference type="SUPFAM" id="SSF52467">
    <property type="entry name" value="DHS-like NAD/FAD-binding domain"/>
    <property type="match status" value="1"/>
</dbReference>
<dbReference type="PANTHER" id="PTHR11703:SF0">
    <property type="entry name" value="DEOXYHYPUSINE SYNTHASE"/>
    <property type="match status" value="1"/>
</dbReference>
<reference evidence="3 4" key="1">
    <citation type="submission" date="2019-08" db="EMBL/GenBank/DDBJ databases">
        <authorList>
            <person name="Vazquez-Campos X."/>
        </authorList>
    </citation>
    <scope>NUCLEOTIDE SEQUENCE [LARGE SCALE GENOMIC DNA]</scope>
    <source>
        <strain evidence="3">LFW-283_2</strain>
    </source>
</reference>
<dbReference type="NCBIfam" id="TIGR00321">
    <property type="entry name" value="dhys"/>
    <property type="match status" value="1"/>
</dbReference>
<comment type="caution">
    <text evidence="3">The sequence shown here is derived from an EMBL/GenBank/DDBJ whole genome shotgun (WGS) entry which is preliminary data.</text>
</comment>
<evidence type="ECO:0000313" key="3">
    <source>
        <dbReference type="EMBL" id="VVC02700.1"/>
    </source>
</evidence>
<organism evidence="3 4">
    <name type="scientific">Candidatus Bilamarchaeum dharawalense</name>
    <dbReference type="NCBI Taxonomy" id="2885759"/>
    <lineage>
        <taxon>Archaea</taxon>
        <taxon>Candidatus Micrarchaeota</taxon>
        <taxon>Candidatus Micrarchaeia</taxon>
        <taxon>Candidatus Anstonellales</taxon>
        <taxon>Candidatus Bilamarchaeaceae</taxon>
        <taxon>Candidatus Bilamarchaeum</taxon>
    </lineage>
</organism>
<evidence type="ECO:0000313" key="4">
    <source>
        <dbReference type="Proteomes" id="UP000789941"/>
    </source>
</evidence>
<keyword evidence="3" id="KW-0808">Transferase</keyword>
<dbReference type="GO" id="GO:0034038">
    <property type="term" value="F:deoxyhypusine synthase activity"/>
    <property type="evidence" value="ECO:0007669"/>
    <property type="project" value="UniProtKB-EC"/>
</dbReference>
<name>A0A5E4LL19_9ARCH</name>
<gene>
    <name evidence="3" type="primary">dys_2</name>
    <name evidence="3" type="ORF">LFW2832_01189</name>
</gene>
<dbReference type="EMBL" id="CABMJJ010000002">
    <property type="protein sequence ID" value="VVC02700.1"/>
    <property type="molecule type" value="Genomic_DNA"/>
</dbReference>
<comment type="similarity">
    <text evidence="1">Belongs to the deoxyhypusine synthase family.</text>
</comment>
<keyword evidence="2" id="KW-0520">NAD</keyword>
<dbReference type="Proteomes" id="UP000789941">
    <property type="component" value="Unassembled WGS sequence"/>
</dbReference>
<evidence type="ECO:0000256" key="2">
    <source>
        <dbReference type="ARBA" id="ARBA00023027"/>
    </source>
</evidence>
<sequence>MDVTDLKINDKEYLPTGFQATNLGRAIGIIEKMKKENATIFLTFTSNMVASGLRGVFAQMCKKKLVDVIITAGGSLDHDLIRSNKKYLIGDFTMDDKELHQKGINRIGNILVPNECYVYLEKFMQPVYEELYQSEKIVSPSQIARKIGEKTREDSFLYWCTKNKIPVFCPGITDSAIGLQTYFFKQKRKDFGIDVTKDMNELAQLAMNANKTGGIILGGGISKHHAIGVNLLRDGFDYAVYVTTSSPWDGSLSGARTNEGISWGKIKEKANHVTVDCDASIAVPLIMEKFLK</sequence>
<dbReference type="InterPro" id="IPR029035">
    <property type="entry name" value="DHS-like_NAD/FAD-binding_dom"/>
</dbReference>
<dbReference type="Pfam" id="PF01916">
    <property type="entry name" value="DS"/>
    <property type="match status" value="1"/>
</dbReference>
<evidence type="ECO:0000256" key="1">
    <source>
        <dbReference type="ARBA" id="ARBA00009892"/>
    </source>
</evidence>
<accession>A0A5E4LL19</accession>
<dbReference type="FunFam" id="3.40.910.10:FF:000010">
    <property type="entry name" value="Deoxyhypusine synthase"/>
    <property type="match status" value="1"/>
</dbReference>
<dbReference type="Gene3D" id="3.40.910.10">
    <property type="entry name" value="Deoxyhypusine synthase"/>
    <property type="match status" value="1"/>
</dbReference>
<dbReference type="PANTHER" id="PTHR11703">
    <property type="entry name" value="DEOXYHYPUSINE SYNTHASE"/>
    <property type="match status" value="1"/>
</dbReference>
<proteinExistence type="inferred from homology"/>
<dbReference type="GO" id="GO:0005737">
    <property type="term" value="C:cytoplasm"/>
    <property type="evidence" value="ECO:0007669"/>
    <property type="project" value="TreeGrafter"/>
</dbReference>
<protein>
    <submittedName>
        <fullName evidence="3">Putative deoxyhypusine synthase</fullName>
        <ecNumber evidence="3">2.5.1.46</ecNumber>
    </submittedName>
</protein>